<organism evidence="1 2">
    <name type="scientific">Caligus rogercresseyi</name>
    <name type="common">Sea louse</name>
    <dbReference type="NCBI Taxonomy" id="217165"/>
    <lineage>
        <taxon>Eukaryota</taxon>
        <taxon>Metazoa</taxon>
        <taxon>Ecdysozoa</taxon>
        <taxon>Arthropoda</taxon>
        <taxon>Crustacea</taxon>
        <taxon>Multicrustacea</taxon>
        <taxon>Hexanauplia</taxon>
        <taxon>Copepoda</taxon>
        <taxon>Siphonostomatoida</taxon>
        <taxon>Caligidae</taxon>
        <taxon>Caligus</taxon>
    </lineage>
</organism>
<protein>
    <submittedName>
        <fullName evidence="1">Uncharacterized protein</fullName>
    </submittedName>
</protein>
<feature type="non-terminal residue" evidence="1">
    <location>
        <position position="50"/>
    </location>
</feature>
<sequence length="50" mass="5784">ATVKDSRPNFPHKLRHNPSFSLFSIESLTKYIKDKFKNNKAYGPDGFGRK</sequence>
<accession>A0A7T8KGJ4</accession>
<feature type="non-terminal residue" evidence="1">
    <location>
        <position position="1"/>
    </location>
</feature>
<gene>
    <name evidence="1" type="ORF">FKW44_008759</name>
</gene>
<keyword evidence="2" id="KW-1185">Reference proteome</keyword>
<dbReference type="EMBL" id="CP045894">
    <property type="protein sequence ID" value="QQP55539.1"/>
    <property type="molecule type" value="Genomic_DNA"/>
</dbReference>
<proteinExistence type="predicted"/>
<dbReference type="AlphaFoldDB" id="A0A7T8KGJ4"/>
<evidence type="ECO:0000313" key="1">
    <source>
        <dbReference type="EMBL" id="QQP55539.1"/>
    </source>
</evidence>
<reference evidence="2" key="1">
    <citation type="submission" date="2021-01" db="EMBL/GenBank/DDBJ databases">
        <title>Caligus Genome Assembly.</title>
        <authorList>
            <person name="Gallardo-Escarate C."/>
        </authorList>
    </citation>
    <scope>NUCLEOTIDE SEQUENCE [LARGE SCALE GENOMIC DNA]</scope>
</reference>
<name>A0A7T8KGJ4_CALRO</name>
<dbReference type="Proteomes" id="UP000595437">
    <property type="component" value="Chromosome 5"/>
</dbReference>
<evidence type="ECO:0000313" key="2">
    <source>
        <dbReference type="Proteomes" id="UP000595437"/>
    </source>
</evidence>